<comment type="cofactor">
    <cofactor evidence="1">
        <name>Mn(2+)</name>
        <dbReference type="ChEBI" id="CHEBI:29035"/>
    </cofactor>
</comment>
<sequence>MERFPSRMRTFRPPARLAGALAAAACAAAMAVSASPASASPASGGGPAAGRPAHKLDLRIATYNVCGHGCLPTKEICVATIGRDCATKLPPWADGRAAAVADDIVRARAGVVVTQEIGNNATPTQPIVDVESYRKPLTDAMRARGYEEAPADYAGARHPRYGYPLKSGAGRYTYYDARRFSHLDERGRELPHDLLWLPDSTEIYGKTMTWNTLRDRVTGMRFVVVNMHLEYRKNGATDPNGWTKNWDQVRYADARRTAEYLTRDNAYTRKLPVVFAGDMNSASQEDGASAYDAFADLGYSDAHDTAPANRRYGDEYMSFNGGKIPLPQGPDKIDHIFVKAGTPVRQWTLVPQTTAQSGAAWDLLRSDHNMVHATVRIEEPAR</sequence>
<dbReference type="Proteomes" id="UP001500683">
    <property type="component" value="Unassembled WGS sequence"/>
</dbReference>
<gene>
    <name evidence="11" type="ORF">GCM10022214_04900</name>
</gene>
<evidence type="ECO:0000256" key="7">
    <source>
        <dbReference type="ARBA" id="ARBA00022842"/>
    </source>
</evidence>
<accession>A0ABP7V1X4</accession>
<feature type="chain" id="PRO_5045550243" description="Endonuclease/exonuclease/phosphatase domain-containing protein" evidence="9">
    <location>
        <begin position="40"/>
        <end position="382"/>
    </location>
</feature>
<keyword evidence="9" id="KW-0732">Signal</keyword>
<keyword evidence="8" id="KW-0234">DNA repair</keyword>
<evidence type="ECO:0000313" key="12">
    <source>
        <dbReference type="Proteomes" id="UP001500683"/>
    </source>
</evidence>
<keyword evidence="6" id="KW-0378">Hydrolase</keyword>
<dbReference type="InterPro" id="IPR036691">
    <property type="entry name" value="Endo/exonu/phosph_ase_sf"/>
</dbReference>
<dbReference type="SUPFAM" id="SSF56219">
    <property type="entry name" value="DNase I-like"/>
    <property type="match status" value="1"/>
</dbReference>
<keyword evidence="7" id="KW-0460">Magnesium</keyword>
<keyword evidence="12" id="KW-1185">Reference proteome</keyword>
<evidence type="ECO:0000256" key="4">
    <source>
        <dbReference type="ARBA" id="ARBA00022723"/>
    </source>
</evidence>
<proteinExistence type="predicted"/>
<dbReference type="InterPro" id="IPR051547">
    <property type="entry name" value="TDP2-like"/>
</dbReference>
<dbReference type="EMBL" id="BAAAZG010000001">
    <property type="protein sequence ID" value="GAA4056324.1"/>
    <property type="molecule type" value="Genomic_DNA"/>
</dbReference>
<dbReference type="PANTHER" id="PTHR15822">
    <property type="entry name" value="TRAF AND TNF RECEPTOR-ASSOCIATED PROTEIN"/>
    <property type="match status" value="1"/>
</dbReference>
<evidence type="ECO:0000256" key="2">
    <source>
        <dbReference type="ARBA" id="ARBA00001946"/>
    </source>
</evidence>
<comment type="caution">
    <text evidence="11">The sequence shown here is derived from an EMBL/GenBank/DDBJ whole genome shotgun (WGS) entry which is preliminary data.</text>
</comment>
<evidence type="ECO:0000313" key="11">
    <source>
        <dbReference type="EMBL" id="GAA4056324.1"/>
    </source>
</evidence>
<feature type="domain" description="Endonuclease/exonuclease/phosphatase" evidence="10">
    <location>
        <begin position="61"/>
        <end position="368"/>
    </location>
</feature>
<reference evidence="12" key="1">
    <citation type="journal article" date="2019" name="Int. J. Syst. Evol. Microbiol.">
        <title>The Global Catalogue of Microorganisms (GCM) 10K type strain sequencing project: providing services to taxonomists for standard genome sequencing and annotation.</title>
        <authorList>
            <consortium name="The Broad Institute Genomics Platform"/>
            <consortium name="The Broad Institute Genome Sequencing Center for Infectious Disease"/>
            <person name="Wu L."/>
            <person name="Ma J."/>
        </authorList>
    </citation>
    <scope>NUCLEOTIDE SEQUENCE [LARGE SCALE GENOMIC DNA]</scope>
    <source>
        <strain evidence="12">JCM 16702</strain>
    </source>
</reference>
<protein>
    <recommendedName>
        <fullName evidence="10">Endonuclease/exonuclease/phosphatase domain-containing protein</fullName>
    </recommendedName>
</protein>
<evidence type="ECO:0000256" key="5">
    <source>
        <dbReference type="ARBA" id="ARBA00022763"/>
    </source>
</evidence>
<evidence type="ECO:0000256" key="9">
    <source>
        <dbReference type="SAM" id="SignalP"/>
    </source>
</evidence>
<evidence type="ECO:0000259" key="10">
    <source>
        <dbReference type="Pfam" id="PF03372"/>
    </source>
</evidence>
<evidence type="ECO:0000256" key="1">
    <source>
        <dbReference type="ARBA" id="ARBA00001936"/>
    </source>
</evidence>
<dbReference type="Gene3D" id="3.60.10.10">
    <property type="entry name" value="Endonuclease/exonuclease/phosphatase"/>
    <property type="match status" value="1"/>
</dbReference>
<comment type="cofactor">
    <cofactor evidence="2">
        <name>Mg(2+)</name>
        <dbReference type="ChEBI" id="CHEBI:18420"/>
    </cofactor>
</comment>
<name>A0ABP7V1X4_9ACTN</name>
<organism evidence="11 12">
    <name type="scientific">Actinomadura miaoliensis</name>
    <dbReference type="NCBI Taxonomy" id="430685"/>
    <lineage>
        <taxon>Bacteria</taxon>
        <taxon>Bacillati</taxon>
        <taxon>Actinomycetota</taxon>
        <taxon>Actinomycetes</taxon>
        <taxon>Streptosporangiales</taxon>
        <taxon>Thermomonosporaceae</taxon>
        <taxon>Actinomadura</taxon>
    </lineage>
</organism>
<evidence type="ECO:0000256" key="6">
    <source>
        <dbReference type="ARBA" id="ARBA00022801"/>
    </source>
</evidence>
<dbReference type="PANTHER" id="PTHR15822:SF4">
    <property type="entry name" value="TYROSYL-DNA PHOSPHODIESTERASE 2"/>
    <property type="match status" value="1"/>
</dbReference>
<keyword evidence="5" id="KW-0227">DNA damage</keyword>
<evidence type="ECO:0000256" key="3">
    <source>
        <dbReference type="ARBA" id="ARBA00022722"/>
    </source>
</evidence>
<feature type="signal peptide" evidence="9">
    <location>
        <begin position="1"/>
        <end position="39"/>
    </location>
</feature>
<keyword evidence="4" id="KW-0479">Metal-binding</keyword>
<evidence type="ECO:0000256" key="8">
    <source>
        <dbReference type="ARBA" id="ARBA00023204"/>
    </source>
</evidence>
<keyword evidence="3" id="KW-0540">Nuclease</keyword>
<dbReference type="Pfam" id="PF03372">
    <property type="entry name" value="Exo_endo_phos"/>
    <property type="match status" value="1"/>
</dbReference>
<dbReference type="InterPro" id="IPR005135">
    <property type="entry name" value="Endo/exonuclease/phosphatase"/>
</dbReference>